<sequence length="201" mass="22690">MEKPKVKLNILGLSYSQTQSGAYALVLAEENGERRIPIIIGAVEAQSIAIKLEGLEPPRPLTHDLFLNFAKAFKIEILEVVIYKLEEGIFYSELVCLHNNEIVKIDSRTSDAVSLALRFNCPIYTYEDILQKAGIVLDFGDQDETSSEKSKQTSEVSSSAPQNPLADKTLKELKKMLDEAIEKENYEKASEIRDEIKRRKK</sequence>
<dbReference type="AlphaFoldDB" id="A0A1I1ZB67"/>
<dbReference type="eggNOG" id="COG1259">
    <property type="taxonomic scope" value="Bacteria"/>
</dbReference>
<dbReference type="PANTHER" id="PTHR15160:SF1">
    <property type="entry name" value="VON HIPPEL-LINDAU DISEASE TUMOR SUPPRESSOR"/>
    <property type="match status" value="1"/>
</dbReference>
<dbReference type="EMBL" id="FONA01000009">
    <property type="protein sequence ID" value="SFE27773.1"/>
    <property type="molecule type" value="Genomic_DNA"/>
</dbReference>
<dbReference type="InterPro" id="IPR036104">
    <property type="entry name" value="BFN_sf"/>
</dbReference>
<gene>
    <name evidence="4" type="ORF">SAMN05444380_10928</name>
</gene>
<dbReference type="PROSITE" id="PS50151">
    <property type="entry name" value="UVR"/>
    <property type="match status" value="1"/>
</dbReference>
<dbReference type="RefSeq" id="WP_010526386.1">
    <property type="nucleotide sequence ID" value="NZ_AFSL01000008.1"/>
</dbReference>
<evidence type="ECO:0000259" key="3">
    <source>
        <dbReference type="PROSITE" id="PS51658"/>
    </source>
</evidence>
<dbReference type="InterPro" id="IPR001943">
    <property type="entry name" value="UVR_dom"/>
</dbReference>
<dbReference type="Gene3D" id="3.10.690.10">
    <property type="entry name" value="Bifunctional nuclease domain"/>
    <property type="match status" value="1"/>
</dbReference>
<dbReference type="Proteomes" id="UP000181976">
    <property type="component" value="Unassembled WGS sequence"/>
</dbReference>
<dbReference type="GO" id="GO:0004518">
    <property type="term" value="F:nuclease activity"/>
    <property type="evidence" value="ECO:0007669"/>
    <property type="project" value="InterPro"/>
</dbReference>
<dbReference type="SUPFAM" id="SSF103256">
    <property type="entry name" value="Hypothetical protein TM0160"/>
    <property type="match status" value="1"/>
</dbReference>
<dbReference type="Pfam" id="PF02577">
    <property type="entry name" value="BFN_dom"/>
    <property type="match status" value="1"/>
</dbReference>
<protein>
    <recommendedName>
        <fullName evidence="6">BFN domain-containing protein</fullName>
    </recommendedName>
</protein>
<feature type="domain" description="BFN" evidence="3">
    <location>
        <begin position="5"/>
        <end position="137"/>
    </location>
</feature>
<organism evidence="4 5">
    <name type="scientific">Thermophagus xiamenensis</name>
    <dbReference type="NCBI Taxonomy" id="385682"/>
    <lineage>
        <taxon>Bacteria</taxon>
        <taxon>Pseudomonadati</taxon>
        <taxon>Bacteroidota</taxon>
        <taxon>Bacteroidia</taxon>
        <taxon>Marinilabiliales</taxon>
        <taxon>Marinilabiliaceae</taxon>
        <taxon>Thermophagus</taxon>
    </lineage>
</organism>
<feature type="region of interest" description="Disordered" evidence="1">
    <location>
        <begin position="144"/>
        <end position="167"/>
    </location>
</feature>
<feature type="domain" description="UVR" evidence="2">
    <location>
        <begin position="167"/>
        <end position="201"/>
    </location>
</feature>
<evidence type="ECO:0000313" key="4">
    <source>
        <dbReference type="EMBL" id="SFE27773.1"/>
    </source>
</evidence>
<dbReference type="STRING" id="385682.SAMN05444380_10928"/>
<dbReference type="PROSITE" id="PS51658">
    <property type="entry name" value="BFN"/>
    <property type="match status" value="1"/>
</dbReference>
<dbReference type="Pfam" id="PF02151">
    <property type="entry name" value="UVR"/>
    <property type="match status" value="1"/>
</dbReference>
<evidence type="ECO:0000313" key="5">
    <source>
        <dbReference type="Proteomes" id="UP000181976"/>
    </source>
</evidence>
<accession>A0A1I1ZB67</accession>
<dbReference type="InParanoid" id="A0A1I1ZB67"/>
<evidence type="ECO:0000256" key="1">
    <source>
        <dbReference type="SAM" id="MobiDB-lite"/>
    </source>
</evidence>
<reference evidence="4 5" key="1">
    <citation type="submission" date="2016-10" db="EMBL/GenBank/DDBJ databases">
        <authorList>
            <person name="de Groot N.N."/>
        </authorList>
    </citation>
    <scope>NUCLEOTIDE SEQUENCE [LARGE SCALE GENOMIC DNA]</scope>
    <source>
        <strain evidence="4 5">DSM 19012</strain>
    </source>
</reference>
<proteinExistence type="predicted"/>
<evidence type="ECO:0008006" key="6">
    <source>
        <dbReference type="Google" id="ProtNLM"/>
    </source>
</evidence>
<dbReference type="PANTHER" id="PTHR15160">
    <property type="entry name" value="VON HIPPEL-LINDAU PROTEIN"/>
    <property type="match status" value="1"/>
</dbReference>
<dbReference type="InterPro" id="IPR003729">
    <property type="entry name" value="Bi_nuclease_dom"/>
</dbReference>
<evidence type="ECO:0000259" key="2">
    <source>
        <dbReference type="PROSITE" id="PS50151"/>
    </source>
</evidence>
<keyword evidence="5" id="KW-1185">Reference proteome</keyword>
<name>A0A1I1ZB67_9BACT</name>
<dbReference type="OrthoDB" id="9788698at2"/>